<feature type="transmembrane region" description="Helical" evidence="1">
    <location>
        <begin position="110"/>
        <end position="129"/>
    </location>
</feature>
<gene>
    <name evidence="2" type="ORF">PBLR_12734</name>
</gene>
<keyword evidence="1" id="KW-0812">Transmembrane</keyword>
<accession>A0A383RCJ3</accession>
<feature type="transmembrane region" description="Helical" evidence="1">
    <location>
        <begin position="12"/>
        <end position="29"/>
    </location>
</feature>
<dbReference type="EMBL" id="LS992241">
    <property type="protein sequence ID" value="SYX84312.1"/>
    <property type="molecule type" value="Genomic_DNA"/>
</dbReference>
<keyword evidence="1" id="KW-0472">Membrane</keyword>
<dbReference type="RefSeq" id="WP_044355921.1">
    <property type="nucleotide sequence ID" value="NZ_JAPDMW010000001.1"/>
</dbReference>
<evidence type="ECO:0000313" key="2">
    <source>
        <dbReference type="EMBL" id="SYX84312.1"/>
    </source>
</evidence>
<dbReference type="Proteomes" id="UP000304148">
    <property type="component" value="Chromosome"/>
</dbReference>
<evidence type="ECO:0000256" key="1">
    <source>
        <dbReference type="SAM" id="Phobius"/>
    </source>
</evidence>
<name>A0A383RCJ3_PAEAL</name>
<keyword evidence="1" id="KW-1133">Transmembrane helix</keyword>
<reference evidence="3" key="1">
    <citation type="submission" date="2018-08" db="EMBL/GenBank/DDBJ databases">
        <authorList>
            <person name="Chevrot R."/>
        </authorList>
    </citation>
    <scope>NUCLEOTIDE SEQUENCE [LARGE SCALE GENOMIC DNA]</scope>
</reference>
<protein>
    <submittedName>
        <fullName evidence="2">Uncharacterized protein</fullName>
    </submittedName>
</protein>
<evidence type="ECO:0000313" key="3">
    <source>
        <dbReference type="Proteomes" id="UP000304148"/>
    </source>
</evidence>
<feature type="transmembrane region" description="Helical" evidence="1">
    <location>
        <begin position="72"/>
        <end position="89"/>
    </location>
</feature>
<feature type="transmembrane region" description="Helical" evidence="1">
    <location>
        <begin position="41"/>
        <end position="66"/>
    </location>
</feature>
<sequence>MGWEGWPIERMLILFVSLAFCLIGIQVTMSHYRQNFHHKAMWVPVLAAPLFFVFGLILVCFHVAWLRVFFQILMWVGALAGLVGFYFHVRGVGKRVGGYQSHNFLIGPPVIMPLMITAMSLLGIIALYWRA</sequence>
<organism evidence="2 3">
    <name type="scientific">Paenibacillus alvei</name>
    <name type="common">Bacillus alvei</name>
    <dbReference type="NCBI Taxonomy" id="44250"/>
    <lineage>
        <taxon>Bacteria</taxon>
        <taxon>Bacillati</taxon>
        <taxon>Bacillota</taxon>
        <taxon>Bacilli</taxon>
        <taxon>Bacillales</taxon>
        <taxon>Paenibacillaceae</taxon>
        <taxon>Paenibacillus</taxon>
    </lineage>
</organism>
<proteinExistence type="predicted"/>
<dbReference type="AlphaFoldDB" id="A0A383RCJ3"/>